<comment type="similarity">
    <text evidence="2">Belongs to the TonB-dependent receptor family.</text>
</comment>
<dbReference type="STRING" id="1481914.JCM19241_789"/>
<dbReference type="Gene3D" id="2.170.130.10">
    <property type="entry name" value="TonB-dependent receptor, plug domain"/>
    <property type="match status" value="1"/>
</dbReference>
<organism evidence="4 5">
    <name type="scientific">Vibrio ishigakensis</name>
    <dbReference type="NCBI Taxonomy" id="1481914"/>
    <lineage>
        <taxon>Bacteria</taxon>
        <taxon>Pseudomonadati</taxon>
        <taxon>Pseudomonadota</taxon>
        <taxon>Gammaproteobacteria</taxon>
        <taxon>Vibrionales</taxon>
        <taxon>Vibrionaceae</taxon>
        <taxon>Vibrio</taxon>
    </lineage>
</organism>
<dbReference type="PANTHER" id="PTHR30069">
    <property type="entry name" value="TONB-DEPENDENT OUTER MEMBRANE RECEPTOR"/>
    <property type="match status" value="1"/>
</dbReference>
<comment type="subcellular location">
    <subcellularLocation>
        <location evidence="2">Cell outer membrane</location>
        <topology evidence="2">Multi-pass membrane protein</topology>
    </subcellularLocation>
</comment>
<dbReference type="EMBL" id="BBSC01000011">
    <property type="protein sequence ID" value="GAM78061.1"/>
    <property type="molecule type" value="Genomic_DNA"/>
</dbReference>
<keyword evidence="2" id="KW-1134">Transmembrane beta strand</keyword>
<dbReference type="GO" id="GO:0044718">
    <property type="term" value="P:siderophore transmembrane transport"/>
    <property type="evidence" value="ECO:0007669"/>
    <property type="project" value="TreeGrafter"/>
</dbReference>
<evidence type="ECO:0000259" key="3">
    <source>
        <dbReference type="Pfam" id="PF07715"/>
    </source>
</evidence>
<proteinExistence type="inferred from homology"/>
<comment type="caution">
    <text evidence="4">The sequence shown here is derived from an EMBL/GenBank/DDBJ whole genome shotgun (WGS) entry which is preliminary data.</text>
</comment>
<dbReference type="Pfam" id="PF07715">
    <property type="entry name" value="Plug"/>
    <property type="match status" value="1"/>
</dbReference>
<gene>
    <name evidence="4" type="ORF">JCM19241_789</name>
</gene>
<protein>
    <submittedName>
        <fullName evidence="4">TonB-dependent receptor</fullName>
    </submittedName>
</protein>
<keyword evidence="2" id="KW-0812">Transmembrane</keyword>
<name>A0A0B8QHN2_9VIBR</name>
<dbReference type="InterPro" id="IPR012910">
    <property type="entry name" value="Plug_dom"/>
</dbReference>
<feature type="domain" description="TonB-dependent receptor plug" evidence="3">
    <location>
        <begin position="12"/>
        <end position="105"/>
    </location>
</feature>
<keyword evidence="2" id="KW-0472">Membrane</keyword>
<dbReference type="Proteomes" id="UP000031666">
    <property type="component" value="Unassembled WGS sequence"/>
</dbReference>
<reference evidence="4 5" key="2">
    <citation type="submission" date="2015-01" db="EMBL/GenBank/DDBJ databases">
        <authorList>
            <consortium name="NBRP consortium"/>
            <person name="Sawabe T."/>
            <person name="Meirelles P."/>
            <person name="Feng G."/>
            <person name="Sayaka M."/>
            <person name="Hattori M."/>
            <person name="Ohkuma M."/>
        </authorList>
    </citation>
    <scope>NUCLEOTIDE SEQUENCE [LARGE SCALE GENOMIC DNA]</scope>
    <source>
        <strain evidence="5">JCM 19241</strain>
    </source>
</reference>
<sequence length="118" mass="12683">MVTATSYQTEASKAPASVSVITQEDLALMPYNNLADALKTTAGVNIADLGQGRKGIEIRGMDVSQSLILIDGRRATRASAQMGHTNIELQNIPVSDIERIEIIKGQCLPFTVLMLLVV</sequence>
<evidence type="ECO:0000256" key="1">
    <source>
        <dbReference type="ARBA" id="ARBA00022729"/>
    </source>
</evidence>
<evidence type="ECO:0000256" key="2">
    <source>
        <dbReference type="PROSITE-ProRule" id="PRU01360"/>
    </source>
</evidence>
<evidence type="ECO:0000313" key="5">
    <source>
        <dbReference type="Proteomes" id="UP000031666"/>
    </source>
</evidence>
<dbReference type="PROSITE" id="PS52016">
    <property type="entry name" value="TONB_DEPENDENT_REC_3"/>
    <property type="match status" value="1"/>
</dbReference>
<keyword evidence="2" id="KW-0998">Cell outer membrane</keyword>
<accession>A0A0B8QHN2</accession>
<dbReference type="GO" id="GO:0009279">
    <property type="term" value="C:cell outer membrane"/>
    <property type="evidence" value="ECO:0007669"/>
    <property type="project" value="UniProtKB-SubCell"/>
</dbReference>
<dbReference type="PANTHER" id="PTHR30069:SF53">
    <property type="entry name" value="COLICIN I RECEPTOR-RELATED"/>
    <property type="match status" value="1"/>
</dbReference>
<dbReference type="InterPro" id="IPR037066">
    <property type="entry name" value="Plug_dom_sf"/>
</dbReference>
<evidence type="ECO:0000313" key="4">
    <source>
        <dbReference type="EMBL" id="GAM78061.1"/>
    </source>
</evidence>
<keyword evidence="2" id="KW-0813">Transport</keyword>
<keyword evidence="4" id="KW-0675">Receptor</keyword>
<dbReference type="SUPFAM" id="SSF56935">
    <property type="entry name" value="Porins"/>
    <property type="match status" value="1"/>
</dbReference>
<reference evidence="4 5" key="1">
    <citation type="submission" date="2015-01" db="EMBL/GenBank/DDBJ databases">
        <title>Vibrio sp. C94 JCM 19241 whole genome shotgun sequence.</title>
        <authorList>
            <person name="Sawabe T."/>
            <person name="Meirelles P."/>
            <person name="Feng G."/>
            <person name="Sayaka M."/>
            <person name="Hattori M."/>
            <person name="Ohkuma M."/>
        </authorList>
    </citation>
    <scope>NUCLEOTIDE SEQUENCE [LARGE SCALE GENOMIC DNA]</scope>
    <source>
        <strain evidence="5">JCM 19241</strain>
    </source>
</reference>
<dbReference type="AlphaFoldDB" id="A0A0B8QHN2"/>
<dbReference type="InterPro" id="IPR039426">
    <property type="entry name" value="TonB-dep_rcpt-like"/>
</dbReference>
<dbReference type="GO" id="GO:0015344">
    <property type="term" value="F:siderophore uptake transmembrane transporter activity"/>
    <property type="evidence" value="ECO:0007669"/>
    <property type="project" value="TreeGrafter"/>
</dbReference>
<keyword evidence="1" id="KW-0732">Signal</keyword>